<dbReference type="EMBL" id="KV454302">
    <property type="protein sequence ID" value="ODQ69735.1"/>
    <property type="molecule type" value="Genomic_DNA"/>
</dbReference>
<dbReference type="GO" id="GO:1902494">
    <property type="term" value="C:catalytic complex"/>
    <property type="evidence" value="ECO:0007669"/>
    <property type="project" value="UniProtKB-ARBA"/>
</dbReference>
<dbReference type="FunFam" id="3.40.30.10:FF:000022">
    <property type="entry name" value="NADH dehydrogenase flavoprotein 2, mitochondrial"/>
    <property type="match status" value="1"/>
</dbReference>
<sequence>MSSYFVRRLACNSRRTDIASAVRSSSHRIPRRFSHALAVHRNTPDNNPSIPFEFTPENLERAQAIIAKYPPQYKKGAVMPLLDIGQRQHGFTSISVMNYVANMLGMPPMRVYEVASFYTMYNRSPMGKYHLQVCTTTPCQLCNSDAIMGAIESYLGIKPGETTPDSLFTLSEVECLGACVNAPMIAINDDFYEDLTADGIINVLKQIQQGTVPKPGPESGRDTCEPYSGKKVLLSPEPYSGPDVTRPDL</sequence>
<evidence type="ECO:0000256" key="2">
    <source>
        <dbReference type="ARBA" id="ARBA00022714"/>
    </source>
</evidence>
<reference evidence="11 12" key="1">
    <citation type="journal article" date="2016" name="Proc. Natl. Acad. Sci. U.S.A.">
        <title>Comparative genomics of biotechnologically important yeasts.</title>
        <authorList>
            <person name="Riley R."/>
            <person name="Haridas S."/>
            <person name="Wolfe K.H."/>
            <person name="Lopes M.R."/>
            <person name="Hittinger C.T."/>
            <person name="Goeker M."/>
            <person name="Salamov A.A."/>
            <person name="Wisecaver J.H."/>
            <person name="Long T.M."/>
            <person name="Calvey C.H."/>
            <person name="Aerts A.L."/>
            <person name="Barry K.W."/>
            <person name="Choi C."/>
            <person name="Clum A."/>
            <person name="Coughlan A.Y."/>
            <person name="Deshpande S."/>
            <person name="Douglass A.P."/>
            <person name="Hanson S.J."/>
            <person name="Klenk H.-P."/>
            <person name="LaButti K.M."/>
            <person name="Lapidus A."/>
            <person name="Lindquist E.A."/>
            <person name="Lipzen A.M."/>
            <person name="Meier-Kolthoff J.P."/>
            <person name="Ohm R.A."/>
            <person name="Otillar R.P."/>
            <person name="Pangilinan J.L."/>
            <person name="Peng Y."/>
            <person name="Rokas A."/>
            <person name="Rosa C.A."/>
            <person name="Scheuner C."/>
            <person name="Sibirny A.A."/>
            <person name="Slot J.C."/>
            <person name="Stielow J.B."/>
            <person name="Sun H."/>
            <person name="Kurtzman C.P."/>
            <person name="Blackwell M."/>
            <person name="Grigoriev I.V."/>
            <person name="Jeffries T.W."/>
        </authorList>
    </citation>
    <scope>NUCLEOTIDE SEQUENCE [LARGE SCALE GENOMIC DNA]</scope>
    <source>
        <strain evidence="11 12">NRRL Y-11557</strain>
    </source>
</reference>
<dbReference type="Gene3D" id="3.40.30.10">
    <property type="entry name" value="Glutaredoxin"/>
    <property type="match status" value="1"/>
</dbReference>
<dbReference type="FunFam" id="1.10.10.1590:FF:000001">
    <property type="entry name" value="NADH-quinone oxidoreductase subunit E"/>
    <property type="match status" value="1"/>
</dbReference>
<evidence type="ECO:0000256" key="3">
    <source>
        <dbReference type="ARBA" id="ARBA00022723"/>
    </source>
</evidence>
<gene>
    <name evidence="11" type="ORF">LIPSTDRAFT_180820</name>
</gene>
<accession>A0A1E3PWD3</accession>
<comment type="cofactor">
    <cofactor evidence="9">
        <name>[2Fe-2S] cluster</name>
        <dbReference type="ChEBI" id="CHEBI:190135"/>
    </cofactor>
    <text evidence="9">Binds 1 [2Fe-2S] cluster.</text>
</comment>
<evidence type="ECO:0000256" key="6">
    <source>
        <dbReference type="ARBA" id="ARBA00023014"/>
    </source>
</evidence>
<dbReference type="InterPro" id="IPR042128">
    <property type="entry name" value="NuoE_dom"/>
</dbReference>
<dbReference type="Proteomes" id="UP000094385">
    <property type="component" value="Unassembled WGS sequence"/>
</dbReference>
<keyword evidence="5 9" id="KW-0408">Iron</keyword>
<evidence type="ECO:0000256" key="5">
    <source>
        <dbReference type="ARBA" id="ARBA00023004"/>
    </source>
</evidence>
<dbReference type="OrthoDB" id="10254187at2759"/>
<dbReference type="GO" id="GO:0008137">
    <property type="term" value="F:NADH dehydrogenase (ubiquinone) activity"/>
    <property type="evidence" value="ECO:0007669"/>
    <property type="project" value="UniProtKB-ARBA"/>
</dbReference>
<dbReference type="InterPro" id="IPR036249">
    <property type="entry name" value="Thioredoxin-like_sf"/>
</dbReference>
<feature type="binding site" evidence="9">
    <location>
        <position position="134"/>
    </location>
    <ligand>
        <name>[2Fe-2S] cluster</name>
        <dbReference type="ChEBI" id="CHEBI:190135"/>
    </ligand>
</feature>
<feature type="region of interest" description="Disordered" evidence="10">
    <location>
        <begin position="211"/>
        <end position="249"/>
    </location>
</feature>
<dbReference type="Pfam" id="PF01257">
    <property type="entry name" value="2Fe-2S_thioredx"/>
    <property type="match status" value="1"/>
</dbReference>
<evidence type="ECO:0000256" key="9">
    <source>
        <dbReference type="PIRSR" id="PIRSR000216-1"/>
    </source>
</evidence>
<organism evidence="11 12">
    <name type="scientific">Lipomyces starkeyi NRRL Y-11557</name>
    <dbReference type="NCBI Taxonomy" id="675824"/>
    <lineage>
        <taxon>Eukaryota</taxon>
        <taxon>Fungi</taxon>
        <taxon>Dikarya</taxon>
        <taxon>Ascomycota</taxon>
        <taxon>Saccharomycotina</taxon>
        <taxon>Lipomycetes</taxon>
        <taxon>Lipomycetales</taxon>
        <taxon>Lipomycetaceae</taxon>
        <taxon>Lipomyces</taxon>
    </lineage>
</organism>
<protein>
    <recommendedName>
        <fullName evidence="13">NADH-ubiquinone oxidoreductase 24 kDa subunit, mitochondrial</fullName>
    </recommendedName>
</protein>
<evidence type="ECO:0000313" key="11">
    <source>
        <dbReference type="EMBL" id="ODQ69735.1"/>
    </source>
</evidence>
<dbReference type="NCBIfam" id="NF005725">
    <property type="entry name" value="PRK07539.1-5"/>
    <property type="match status" value="1"/>
</dbReference>
<evidence type="ECO:0000256" key="4">
    <source>
        <dbReference type="ARBA" id="ARBA00022967"/>
    </source>
</evidence>
<dbReference type="GO" id="GO:0098796">
    <property type="term" value="C:membrane protein complex"/>
    <property type="evidence" value="ECO:0007669"/>
    <property type="project" value="UniProtKB-ARBA"/>
</dbReference>
<name>A0A1E3PWD3_LIPST</name>
<dbReference type="InterPro" id="IPR002023">
    <property type="entry name" value="NuoE-like"/>
</dbReference>
<dbReference type="PIRSF" id="PIRSF000216">
    <property type="entry name" value="NADH_DH_24kDa"/>
    <property type="match status" value="1"/>
</dbReference>
<evidence type="ECO:0000256" key="1">
    <source>
        <dbReference type="ARBA" id="ARBA00010643"/>
    </source>
</evidence>
<proteinExistence type="inferred from homology"/>
<dbReference type="CDD" id="cd03064">
    <property type="entry name" value="TRX_Fd_NuoE"/>
    <property type="match status" value="1"/>
</dbReference>
<dbReference type="GO" id="GO:0051537">
    <property type="term" value="F:2 iron, 2 sulfur cluster binding"/>
    <property type="evidence" value="ECO:0007669"/>
    <property type="project" value="UniProtKB-KW"/>
</dbReference>
<dbReference type="AlphaFoldDB" id="A0A1E3PWD3"/>
<evidence type="ECO:0000256" key="10">
    <source>
        <dbReference type="SAM" id="MobiDB-lite"/>
    </source>
</evidence>
<dbReference type="PROSITE" id="PS01099">
    <property type="entry name" value="COMPLEX1_24K"/>
    <property type="match status" value="1"/>
</dbReference>
<dbReference type="Gene3D" id="1.10.10.1590">
    <property type="entry name" value="NADH-quinone oxidoreductase subunit E"/>
    <property type="match status" value="1"/>
</dbReference>
<feature type="binding site" evidence="9">
    <location>
        <position position="175"/>
    </location>
    <ligand>
        <name>[2Fe-2S] cluster</name>
        <dbReference type="ChEBI" id="CHEBI:190135"/>
    </ligand>
</feature>
<dbReference type="STRING" id="675824.A0A1E3PWD3"/>
<keyword evidence="7" id="KW-0520">NAD</keyword>
<evidence type="ECO:0000256" key="7">
    <source>
        <dbReference type="ARBA" id="ARBA00023027"/>
    </source>
</evidence>
<keyword evidence="12" id="KW-1185">Reference proteome</keyword>
<dbReference type="GO" id="GO:0046872">
    <property type="term" value="F:metal ion binding"/>
    <property type="evidence" value="ECO:0007669"/>
    <property type="project" value="UniProtKB-KW"/>
</dbReference>
<comment type="similarity">
    <text evidence="1">Belongs to the complex I 24 kDa subunit family.</text>
</comment>
<keyword evidence="6 9" id="KW-0411">Iron-sulfur</keyword>
<evidence type="ECO:0008006" key="13">
    <source>
        <dbReference type="Google" id="ProtNLM"/>
    </source>
</evidence>
<dbReference type="InterPro" id="IPR041921">
    <property type="entry name" value="NuoE_N"/>
</dbReference>
<dbReference type="GO" id="GO:0016491">
    <property type="term" value="F:oxidoreductase activity"/>
    <property type="evidence" value="ECO:0007669"/>
    <property type="project" value="InterPro"/>
</dbReference>
<evidence type="ECO:0000256" key="8">
    <source>
        <dbReference type="ARBA" id="ARBA00034078"/>
    </source>
</evidence>
<dbReference type="NCBIfam" id="TIGR01958">
    <property type="entry name" value="nuoE_fam"/>
    <property type="match status" value="1"/>
</dbReference>
<evidence type="ECO:0000313" key="12">
    <source>
        <dbReference type="Proteomes" id="UP000094385"/>
    </source>
</evidence>
<dbReference type="PANTHER" id="PTHR10371:SF3">
    <property type="entry name" value="NADH DEHYDROGENASE [UBIQUINONE] FLAVOPROTEIN 2, MITOCHONDRIAL"/>
    <property type="match status" value="1"/>
</dbReference>
<keyword evidence="2 9" id="KW-0001">2Fe-2S</keyword>
<dbReference type="PANTHER" id="PTHR10371">
    <property type="entry name" value="NADH DEHYDROGENASE UBIQUINONE FLAVOPROTEIN 2, MITOCHONDRIAL"/>
    <property type="match status" value="1"/>
</dbReference>
<comment type="cofactor">
    <cofactor evidence="8">
        <name>[2Fe-2S] cluster</name>
        <dbReference type="ChEBI" id="CHEBI:190135"/>
    </cofactor>
</comment>
<feature type="binding site" evidence="9">
    <location>
        <position position="179"/>
    </location>
    <ligand>
        <name>[2Fe-2S] cluster</name>
        <dbReference type="ChEBI" id="CHEBI:190135"/>
    </ligand>
</feature>
<feature type="binding site" evidence="9">
    <location>
        <position position="139"/>
    </location>
    <ligand>
        <name>[2Fe-2S] cluster</name>
        <dbReference type="ChEBI" id="CHEBI:190135"/>
    </ligand>
</feature>
<dbReference type="GO" id="GO:0005743">
    <property type="term" value="C:mitochondrial inner membrane"/>
    <property type="evidence" value="ECO:0007669"/>
    <property type="project" value="UniProtKB-ARBA"/>
</dbReference>
<dbReference type="SUPFAM" id="SSF52833">
    <property type="entry name" value="Thioredoxin-like"/>
    <property type="match status" value="1"/>
</dbReference>
<keyword evidence="3 9" id="KW-0479">Metal-binding</keyword>
<keyword evidence="4" id="KW-1278">Translocase</keyword>
<dbReference type="GO" id="GO:0006120">
    <property type="term" value="P:mitochondrial electron transport, NADH to ubiquinone"/>
    <property type="evidence" value="ECO:0007669"/>
    <property type="project" value="UniProtKB-ARBA"/>
</dbReference>